<keyword evidence="2" id="KW-1185">Reference proteome</keyword>
<evidence type="ECO:0000313" key="2">
    <source>
        <dbReference type="Proteomes" id="UP001183586"/>
    </source>
</evidence>
<comment type="caution">
    <text evidence="1">The sequence shown here is derived from an EMBL/GenBank/DDBJ whole genome shotgun (WGS) entry which is preliminary data.</text>
</comment>
<proteinExistence type="predicted"/>
<dbReference type="RefSeq" id="WP_311686065.1">
    <property type="nucleotide sequence ID" value="NZ_JAVREU010000014.1"/>
</dbReference>
<name>A0ABU2PH11_9ACTN</name>
<sequence length="53" mass="5934">MSDAQEEDPRPNAVRVNESGVLEYFDGERWAPYVDLPDDAPGPLGVVFRGEDR</sequence>
<organism evidence="1 2">
    <name type="scientific">Streptomyces dubilierae</name>
    <dbReference type="NCBI Taxonomy" id="3075533"/>
    <lineage>
        <taxon>Bacteria</taxon>
        <taxon>Bacillati</taxon>
        <taxon>Actinomycetota</taxon>
        <taxon>Actinomycetes</taxon>
        <taxon>Kitasatosporales</taxon>
        <taxon>Streptomycetaceae</taxon>
        <taxon>Streptomyces</taxon>
    </lineage>
</organism>
<gene>
    <name evidence="1" type="ORF">RM641_26615</name>
</gene>
<dbReference type="EMBL" id="JAVREU010000014">
    <property type="protein sequence ID" value="MDT0391008.1"/>
    <property type="molecule type" value="Genomic_DNA"/>
</dbReference>
<reference evidence="2" key="1">
    <citation type="submission" date="2023-07" db="EMBL/GenBank/DDBJ databases">
        <title>30 novel species of actinomycetes from the DSMZ collection.</title>
        <authorList>
            <person name="Nouioui I."/>
        </authorList>
    </citation>
    <scope>NUCLEOTIDE SEQUENCE [LARGE SCALE GENOMIC DNA]</scope>
    <source>
        <strain evidence="2">DSM 41921</strain>
    </source>
</reference>
<dbReference type="Proteomes" id="UP001183586">
    <property type="component" value="Unassembled WGS sequence"/>
</dbReference>
<protein>
    <submittedName>
        <fullName evidence="1">Uncharacterized protein</fullName>
    </submittedName>
</protein>
<accession>A0ABU2PH11</accession>
<evidence type="ECO:0000313" key="1">
    <source>
        <dbReference type="EMBL" id="MDT0391008.1"/>
    </source>
</evidence>